<organism evidence="3 4">
    <name type="scientific">Campylobacter jejuni</name>
    <dbReference type="NCBI Taxonomy" id="197"/>
    <lineage>
        <taxon>Bacteria</taxon>
        <taxon>Pseudomonadati</taxon>
        <taxon>Campylobacterota</taxon>
        <taxon>Epsilonproteobacteria</taxon>
        <taxon>Campylobacterales</taxon>
        <taxon>Campylobacteraceae</taxon>
        <taxon>Campylobacter</taxon>
    </lineage>
</organism>
<dbReference type="EMBL" id="PRCE01000033">
    <property type="protein sequence ID" value="RTJ98179.1"/>
    <property type="molecule type" value="Genomic_DNA"/>
</dbReference>
<dbReference type="InterPro" id="IPR001509">
    <property type="entry name" value="Epimerase_deHydtase"/>
</dbReference>
<dbReference type="SUPFAM" id="SSF51735">
    <property type="entry name" value="NAD(P)-binding Rossmann-fold domains"/>
    <property type="match status" value="1"/>
</dbReference>
<evidence type="ECO:0000313" key="3">
    <source>
        <dbReference type="EMBL" id="RTJ98179.1"/>
    </source>
</evidence>
<reference evidence="3" key="1">
    <citation type="journal article" date="2019" name="Appl. Environ. Microbiol.">
        <title>Population genetics and characterization of Campylobacter jejuni isolates in western jackdaws and game birds in Finland.</title>
        <authorList>
            <person name="Kovanen S."/>
            <person name="Rossi M."/>
            <person name="Pohja-Mykra M."/>
            <person name="Nieminen T."/>
            <person name="Raunio-Saarnisto M."/>
            <person name="Sauvala M."/>
            <person name="Fredriksson-Ahomaa M."/>
            <person name="Hanninen M.L."/>
            <person name="Kivisto R."/>
        </authorList>
    </citation>
    <scope>NUCLEOTIDE SEQUENCE [LARGE SCALE GENOMIC DNA]</scope>
    <source>
        <strain evidence="3">CB304</strain>
    </source>
</reference>
<evidence type="ECO:0000256" key="1">
    <source>
        <dbReference type="ARBA" id="ARBA00007637"/>
    </source>
</evidence>
<sequence>MNIFITGSNGFIGKHLKEYLQQKYSYYTLHCPNSKELDLIDESAVDNFIKNHKIDIIIHLANKGEYKIGFQNTVEYNLRIFLNLLKHVNKVYKFLSFGSGAEYGKHHNIINVKEEECRGYALDSYGFYKQIVSKLIKNCKNVIHLRLFGVYGEYEDYRFKFISNTICKNFLKLPIVINQNCFFDYIYIVDLIKIIDYALHHDMCHQIYNATSGERYRVDLLTIANIVNDLSDFKSDVIILNKGLNSEYTANNDRILSEMNGFKFTSHKKAISNMKAYYWRNLDKIDSKAVVDDLYLKMIQKLKENE</sequence>
<dbReference type="InterPro" id="IPR036291">
    <property type="entry name" value="NAD(P)-bd_dom_sf"/>
</dbReference>
<comment type="caution">
    <text evidence="3">The sequence shown here is derived from an EMBL/GenBank/DDBJ whole genome shotgun (WGS) entry which is preliminary data.</text>
</comment>
<accession>A0A430YRA4</accession>
<dbReference type="CDD" id="cd08946">
    <property type="entry name" value="SDR_e"/>
    <property type="match status" value="1"/>
</dbReference>
<name>A0A430YRA4_CAMJU</name>
<dbReference type="Gene3D" id="3.40.50.720">
    <property type="entry name" value="NAD(P)-binding Rossmann-like Domain"/>
    <property type="match status" value="1"/>
</dbReference>
<dbReference type="Proteomes" id="UP000286791">
    <property type="component" value="Unassembled WGS sequence"/>
</dbReference>
<feature type="domain" description="NAD-dependent epimerase/dehydratase" evidence="2">
    <location>
        <begin position="3"/>
        <end position="209"/>
    </location>
</feature>
<evidence type="ECO:0000259" key="2">
    <source>
        <dbReference type="Pfam" id="PF01370"/>
    </source>
</evidence>
<gene>
    <name evidence="3" type="ORF">C3H48_05120</name>
</gene>
<dbReference type="RefSeq" id="WP_126236971.1">
    <property type="nucleotide sequence ID" value="NZ_PRAF01000001.1"/>
</dbReference>
<proteinExistence type="inferred from homology"/>
<evidence type="ECO:0000313" key="4">
    <source>
        <dbReference type="Proteomes" id="UP000286791"/>
    </source>
</evidence>
<dbReference type="Pfam" id="PF01370">
    <property type="entry name" value="Epimerase"/>
    <property type="match status" value="1"/>
</dbReference>
<dbReference type="PANTHER" id="PTHR43000">
    <property type="entry name" value="DTDP-D-GLUCOSE 4,6-DEHYDRATASE-RELATED"/>
    <property type="match status" value="1"/>
</dbReference>
<protein>
    <submittedName>
        <fullName evidence="3">Sugar epimerase</fullName>
    </submittedName>
</protein>
<comment type="similarity">
    <text evidence="1">Belongs to the NAD(P)-dependent epimerase/dehydratase family.</text>
</comment>
<dbReference type="AlphaFoldDB" id="A0A430YRA4"/>